<evidence type="ECO:0000313" key="7">
    <source>
        <dbReference type="EMBL" id="CAK0875390.1"/>
    </source>
</evidence>
<gene>
    <name evidence="7" type="ORF">PCOR1329_LOCUS60071</name>
</gene>
<comment type="caution">
    <text evidence="7">The sequence shown here is derived from an EMBL/GenBank/DDBJ whole genome shotgun (WGS) entry which is preliminary data.</text>
</comment>
<reference evidence="7" key="1">
    <citation type="submission" date="2023-10" db="EMBL/GenBank/DDBJ databases">
        <authorList>
            <person name="Chen Y."/>
            <person name="Shah S."/>
            <person name="Dougan E. K."/>
            <person name="Thang M."/>
            <person name="Chan C."/>
        </authorList>
    </citation>
    <scope>NUCLEOTIDE SEQUENCE [LARGE SCALE GENOMIC DNA]</scope>
</reference>
<dbReference type="InterPro" id="IPR002833">
    <property type="entry name" value="PTH2"/>
</dbReference>
<keyword evidence="8" id="KW-1185">Reference proteome</keyword>
<dbReference type="EMBL" id="CAUYUJ010017505">
    <property type="protein sequence ID" value="CAK0875390.1"/>
    <property type="molecule type" value="Genomic_DNA"/>
</dbReference>
<comment type="similarity">
    <text evidence="3">Belongs to the PTH2 family.</text>
</comment>
<evidence type="ECO:0000256" key="3">
    <source>
        <dbReference type="ARBA" id="ARBA00038050"/>
    </source>
</evidence>
<evidence type="ECO:0000256" key="4">
    <source>
        <dbReference type="ARBA" id="ARBA00048707"/>
    </source>
</evidence>
<protein>
    <recommendedName>
        <fullName evidence="1">peptidyl-tRNA hydrolase</fullName>
        <ecNumber evidence="1">3.1.1.29</ecNumber>
    </recommendedName>
</protein>
<dbReference type="Proteomes" id="UP001189429">
    <property type="component" value="Unassembled WGS sequence"/>
</dbReference>
<evidence type="ECO:0000256" key="5">
    <source>
        <dbReference type="SAM" id="Coils"/>
    </source>
</evidence>
<dbReference type="PANTHER" id="PTHR12649">
    <property type="entry name" value="PEPTIDYL-TRNA HYDROLASE 2"/>
    <property type="match status" value="1"/>
</dbReference>
<comment type="catalytic activity">
    <reaction evidence="4">
        <text>an N-acyl-L-alpha-aminoacyl-tRNA + H2O = an N-acyl-L-amino acid + a tRNA + H(+)</text>
        <dbReference type="Rhea" id="RHEA:54448"/>
        <dbReference type="Rhea" id="RHEA-COMP:10123"/>
        <dbReference type="Rhea" id="RHEA-COMP:13883"/>
        <dbReference type="ChEBI" id="CHEBI:15377"/>
        <dbReference type="ChEBI" id="CHEBI:15378"/>
        <dbReference type="ChEBI" id="CHEBI:59874"/>
        <dbReference type="ChEBI" id="CHEBI:78442"/>
        <dbReference type="ChEBI" id="CHEBI:138191"/>
        <dbReference type="EC" id="3.1.1.29"/>
    </reaction>
</comment>
<dbReference type="SUPFAM" id="SSF102462">
    <property type="entry name" value="Peptidyl-tRNA hydrolase II"/>
    <property type="match status" value="1"/>
</dbReference>
<evidence type="ECO:0000256" key="1">
    <source>
        <dbReference type="ARBA" id="ARBA00013260"/>
    </source>
</evidence>
<feature type="compositionally biased region" description="Low complexity" evidence="6">
    <location>
        <begin position="72"/>
        <end position="93"/>
    </location>
</feature>
<accession>A0ABN9VSU6</accession>
<evidence type="ECO:0000313" key="8">
    <source>
        <dbReference type="Proteomes" id="UP001189429"/>
    </source>
</evidence>
<dbReference type="InterPro" id="IPR023476">
    <property type="entry name" value="Pep_tRNA_hydro_II_dom_sf"/>
</dbReference>
<organism evidence="7 8">
    <name type="scientific">Prorocentrum cordatum</name>
    <dbReference type="NCBI Taxonomy" id="2364126"/>
    <lineage>
        <taxon>Eukaryota</taxon>
        <taxon>Sar</taxon>
        <taxon>Alveolata</taxon>
        <taxon>Dinophyceae</taxon>
        <taxon>Prorocentrales</taxon>
        <taxon>Prorocentraceae</taxon>
        <taxon>Prorocentrum</taxon>
    </lineage>
</organism>
<dbReference type="PANTHER" id="PTHR12649:SF11">
    <property type="entry name" value="PEPTIDYL-TRNA HYDROLASE 2, MITOCHONDRIAL"/>
    <property type="match status" value="1"/>
</dbReference>
<dbReference type="Gene3D" id="3.40.1490.10">
    <property type="entry name" value="Bit1"/>
    <property type="match status" value="1"/>
</dbReference>
<evidence type="ECO:0000256" key="2">
    <source>
        <dbReference type="ARBA" id="ARBA00022801"/>
    </source>
</evidence>
<dbReference type="Pfam" id="PF01981">
    <property type="entry name" value="PTH2"/>
    <property type="match status" value="1"/>
</dbReference>
<evidence type="ECO:0000256" key="6">
    <source>
        <dbReference type="SAM" id="MobiDB-lite"/>
    </source>
</evidence>
<name>A0ABN9VSU6_9DINO</name>
<keyword evidence="2" id="KW-0378">Hydrolase</keyword>
<keyword evidence="5" id="KW-0175">Coiled coil</keyword>
<dbReference type="NCBIfam" id="TIGR00283">
    <property type="entry name" value="arch_pth2"/>
    <property type="match status" value="1"/>
</dbReference>
<sequence>MERGPAAPPAECAAPASLEGAGAAPLERQGEALVGLDEVRRALREELLAALGQIRLLVREQARRGRGGAGGDPAAVPEGAAAGAGAPGAAGAAAGAEPPALQAALREVIAAGLVGVRQAVAEELGAEDCADAEPRCPQGHPLRAARAPNDTYVCDRCKAAVPKGTVLWGCRRCNYDECQACCGRESDFPPADKRKLIICVRGDIGMSIGKTAAQVGHAVHSAVRHSAWRDLQAWEACGSKKVTLRVDSQEQLLEIRRAARGAGLIAESIRDAGHTELEPGTMTVLAVGPAQDAQIDALTGHLRPLPDALRRENEKVRAQATKLQTELDSVRKEKKIMRQDKLRLLALLSVKDRYV</sequence>
<proteinExistence type="inferred from homology"/>
<feature type="coiled-coil region" evidence="5">
    <location>
        <begin position="313"/>
        <end position="340"/>
    </location>
</feature>
<dbReference type="EC" id="3.1.1.29" evidence="1"/>
<feature type="region of interest" description="Disordered" evidence="6">
    <location>
        <begin position="64"/>
        <end position="93"/>
    </location>
</feature>